<accession>A0ABU9KPN6</accession>
<keyword evidence="3" id="KW-1185">Reference proteome</keyword>
<gene>
    <name evidence="2" type="ORF">WOA13_00695</name>
</gene>
<dbReference type="Proteomes" id="UP001396646">
    <property type="component" value="Unassembled WGS sequence"/>
</dbReference>
<comment type="caution">
    <text evidence="2">The sequence shown here is derived from an EMBL/GenBank/DDBJ whole genome shotgun (WGS) entry which is preliminary data.</text>
</comment>
<proteinExistence type="predicted"/>
<reference evidence="2 3" key="1">
    <citation type="submission" date="2024-04" db="EMBL/GenBank/DDBJ databases">
        <title>Methanococcoides sp. LMO-2.</title>
        <authorList>
            <person name="Liang L."/>
        </authorList>
    </citation>
    <scope>NUCLEOTIDE SEQUENCE [LARGE SCALE GENOMIC DNA]</scope>
    <source>
        <strain evidence="2 3">LMO-2</strain>
    </source>
</reference>
<dbReference type="EMBL" id="JBCAUS010000002">
    <property type="protein sequence ID" value="MEL4304355.1"/>
    <property type="molecule type" value="Genomic_DNA"/>
</dbReference>
<feature type="domain" description="DUF6884" evidence="1">
    <location>
        <begin position="47"/>
        <end position="146"/>
    </location>
</feature>
<dbReference type="Pfam" id="PF21818">
    <property type="entry name" value="DUF6884"/>
    <property type="match status" value="1"/>
</dbReference>
<sequence>MTNSDDKILIIGSCTSSKKYSPLNEATEDELDDPILRKQKEEELNRYTVDALDMYQGKQHTLTCEAFKLLQEQGKNVDFWIISAGYGLIKYDTKIIPYDVTFAQKSRKYVKSRGKLLNIPDDFDKLIKHYDKVILLLGKEYLLSLDFPRPIDENVEIIAMGGKETKKLLPDQKNIHFIPAGKEEGKKYGAALIYLKGVILKKMVEEHQFDL</sequence>
<evidence type="ECO:0000313" key="2">
    <source>
        <dbReference type="EMBL" id="MEL4304355.1"/>
    </source>
</evidence>
<protein>
    <submittedName>
        <fullName evidence="2">DUF6884 domain-containing protein</fullName>
    </submittedName>
</protein>
<dbReference type="InterPro" id="IPR049251">
    <property type="entry name" value="DUF6884"/>
</dbReference>
<evidence type="ECO:0000313" key="3">
    <source>
        <dbReference type="Proteomes" id="UP001396646"/>
    </source>
</evidence>
<evidence type="ECO:0000259" key="1">
    <source>
        <dbReference type="Pfam" id="PF21818"/>
    </source>
</evidence>
<dbReference type="RefSeq" id="WP_342126085.1">
    <property type="nucleotide sequence ID" value="NZ_JBCAUS010000002.1"/>
</dbReference>
<name>A0ABU9KPN6_9EURY</name>
<organism evidence="2 3">
    <name type="scientific">Methanococcoides cohabitans</name>
    <dbReference type="NCBI Taxonomy" id="3136559"/>
    <lineage>
        <taxon>Archaea</taxon>
        <taxon>Methanobacteriati</taxon>
        <taxon>Methanobacteriota</taxon>
        <taxon>Stenosarchaea group</taxon>
        <taxon>Methanomicrobia</taxon>
        <taxon>Methanosarcinales</taxon>
        <taxon>Methanosarcinaceae</taxon>
        <taxon>Methanococcoides</taxon>
    </lineage>
</organism>